<name>G4ZPI2_PHYSP</name>
<feature type="region of interest" description="Disordered" evidence="1">
    <location>
        <begin position="116"/>
        <end position="163"/>
    </location>
</feature>
<dbReference type="GeneID" id="20639452"/>
<protein>
    <submittedName>
        <fullName evidence="2">Uncharacterized protein</fullName>
    </submittedName>
</protein>
<feature type="compositionally biased region" description="Polar residues" evidence="1">
    <location>
        <begin position="116"/>
        <end position="126"/>
    </location>
</feature>
<dbReference type="Proteomes" id="UP000002640">
    <property type="component" value="Unassembled WGS sequence"/>
</dbReference>
<dbReference type="KEGG" id="psoj:PHYSODRAFT_262992"/>
<dbReference type="EMBL" id="JH159155">
    <property type="protein sequence ID" value="EGZ15806.1"/>
    <property type="molecule type" value="Genomic_DNA"/>
</dbReference>
<evidence type="ECO:0000313" key="3">
    <source>
        <dbReference type="Proteomes" id="UP000002640"/>
    </source>
</evidence>
<evidence type="ECO:0000256" key="1">
    <source>
        <dbReference type="SAM" id="MobiDB-lite"/>
    </source>
</evidence>
<dbReference type="RefSeq" id="XP_009529555.1">
    <property type="nucleotide sequence ID" value="XM_009531260.1"/>
</dbReference>
<evidence type="ECO:0000313" key="2">
    <source>
        <dbReference type="EMBL" id="EGZ15806.1"/>
    </source>
</evidence>
<accession>G4ZPI2</accession>
<gene>
    <name evidence="2" type="ORF">PHYSODRAFT_262992</name>
</gene>
<keyword evidence="3" id="KW-1185">Reference proteome</keyword>
<dbReference type="InParanoid" id="G4ZPI2"/>
<dbReference type="AlphaFoldDB" id="G4ZPI2"/>
<dbReference type="SMR" id="G4ZPI2"/>
<sequence length="365" mass="40394">MSPALATSDTAPRTSAVNISFIYNEYVGVIKNFNKRTPVASLRIPLCQQIKAALGIDIVPAQLKLHTMIKTDGRWPTEATVSSAASRATVVTNSIGMEFEDAGAEGHIHLRVTLSRATDNNASGTSDHQEPDEEIKPAGTETSTALGQRKPGGDSKAGDDVVDTESEAQLKALRRFNLSCGTPVLGKKRKHSDVEQGDNFKLHRMAFSDFTEHQTKRMLRSVQELDFRQKQKELPVELIKTIKDRFAELVKSGKAPWNQQEAQRRRFIDALMTPIVAAVNVQHEKTKGKLDLLPEHTIQGTSLMAGGVANWVSARGKRMLVVIEAKQYDIFKHQHQLLAMMEAARIINGGQELEKVHALITDFQN</sequence>
<organism evidence="2 3">
    <name type="scientific">Phytophthora sojae (strain P6497)</name>
    <name type="common">Soybean stem and root rot agent</name>
    <name type="synonym">Phytophthora megasperma f. sp. glycines</name>
    <dbReference type="NCBI Taxonomy" id="1094619"/>
    <lineage>
        <taxon>Eukaryota</taxon>
        <taxon>Sar</taxon>
        <taxon>Stramenopiles</taxon>
        <taxon>Oomycota</taxon>
        <taxon>Peronosporomycetes</taxon>
        <taxon>Peronosporales</taxon>
        <taxon>Peronosporaceae</taxon>
        <taxon>Phytophthora</taxon>
    </lineage>
</organism>
<reference evidence="2 3" key="1">
    <citation type="journal article" date="2006" name="Science">
        <title>Phytophthora genome sequences uncover evolutionary origins and mechanisms of pathogenesis.</title>
        <authorList>
            <person name="Tyler B.M."/>
            <person name="Tripathy S."/>
            <person name="Zhang X."/>
            <person name="Dehal P."/>
            <person name="Jiang R.H."/>
            <person name="Aerts A."/>
            <person name="Arredondo F.D."/>
            <person name="Baxter L."/>
            <person name="Bensasson D."/>
            <person name="Beynon J.L."/>
            <person name="Chapman J."/>
            <person name="Damasceno C.M."/>
            <person name="Dorrance A.E."/>
            <person name="Dou D."/>
            <person name="Dickerman A.W."/>
            <person name="Dubchak I.L."/>
            <person name="Garbelotto M."/>
            <person name="Gijzen M."/>
            <person name="Gordon S.G."/>
            <person name="Govers F."/>
            <person name="Grunwald N.J."/>
            <person name="Huang W."/>
            <person name="Ivors K.L."/>
            <person name="Jones R.W."/>
            <person name="Kamoun S."/>
            <person name="Krampis K."/>
            <person name="Lamour K.H."/>
            <person name="Lee M.K."/>
            <person name="McDonald W.H."/>
            <person name="Medina M."/>
            <person name="Meijer H.J."/>
            <person name="Nordberg E.K."/>
            <person name="Maclean D.J."/>
            <person name="Ospina-Giraldo M.D."/>
            <person name="Morris P.F."/>
            <person name="Phuntumart V."/>
            <person name="Putnam N.H."/>
            <person name="Rash S."/>
            <person name="Rose J.K."/>
            <person name="Sakihama Y."/>
            <person name="Salamov A.A."/>
            <person name="Savidor A."/>
            <person name="Scheuring C.F."/>
            <person name="Smith B.M."/>
            <person name="Sobral B.W."/>
            <person name="Terry A."/>
            <person name="Torto-Alalibo T.A."/>
            <person name="Win J."/>
            <person name="Xu Z."/>
            <person name="Zhang H."/>
            <person name="Grigoriev I.V."/>
            <person name="Rokhsar D.S."/>
            <person name="Boore J.L."/>
        </authorList>
    </citation>
    <scope>NUCLEOTIDE SEQUENCE [LARGE SCALE GENOMIC DNA]</scope>
    <source>
        <strain evidence="2 3">P6497</strain>
    </source>
</reference>
<proteinExistence type="predicted"/>